<dbReference type="PROSITE" id="PS51635">
    <property type="entry name" value="PNPLA"/>
    <property type="match status" value="1"/>
</dbReference>
<feature type="active site" description="Nucleophile" evidence="5">
    <location>
        <position position="518"/>
    </location>
</feature>
<dbReference type="GO" id="GO:0019369">
    <property type="term" value="P:arachidonate metabolic process"/>
    <property type="evidence" value="ECO:0007669"/>
    <property type="project" value="TreeGrafter"/>
</dbReference>
<feature type="short sequence motif" description="DGA/G" evidence="5">
    <location>
        <begin position="662"/>
        <end position="664"/>
    </location>
</feature>
<dbReference type="OrthoDB" id="4766886at2759"/>
<dbReference type="GO" id="GO:0016042">
    <property type="term" value="P:lipid catabolic process"/>
    <property type="evidence" value="ECO:0007669"/>
    <property type="project" value="UniProtKB-UniRule"/>
</dbReference>
<organism evidence="7 8">
    <name type="scientific">Fusarium solani</name>
    <name type="common">Filamentous fungus</name>
    <dbReference type="NCBI Taxonomy" id="169388"/>
    <lineage>
        <taxon>Eukaryota</taxon>
        <taxon>Fungi</taxon>
        <taxon>Dikarya</taxon>
        <taxon>Ascomycota</taxon>
        <taxon>Pezizomycotina</taxon>
        <taxon>Sordariomycetes</taxon>
        <taxon>Hypocreomycetidae</taxon>
        <taxon>Hypocreales</taxon>
        <taxon>Nectriaceae</taxon>
        <taxon>Fusarium</taxon>
        <taxon>Fusarium solani species complex</taxon>
    </lineage>
</organism>
<accession>A0A9P9H1T2</accession>
<name>A0A9P9H1T2_FUSSL</name>
<dbReference type="GO" id="GO:0047499">
    <property type="term" value="F:calcium-independent phospholipase A2 activity"/>
    <property type="evidence" value="ECO:0007669"/>
    <property type="project" value="TreeGrafter"/>
</dbReference>
<dbReference type="SUPFAM" id="SSF52151">
    <property type="entry name" value="FabD/lysophospholipase-like"/>
    <property type="match status" value="1"/>
</dbReference>
<comment type="caution">
    <text evidence="7">The sequence shown here is derived from an EMBL/GenBank/DDBJ whole genome shotgun (WGS) entry which is preliminary data.</text>
</comment>
<evidence type="ECO:0000256" key="3">
    <source>
        <dbReference type="ARBA" id="ARBA00022833"/>
    </source>
</evidence>
<dbReference type="InterPro" id="IPR002641">
    <property type="entry name" value="PNPLA_dom"/>
</dbReference>
<proteinExistence type="predicted"/>
<dbReference type="AlphaFoldDB" id="A0A9P9H1T2"/>
<dbReference type="PANTHER" id="PTHR24185:SF8">
    <property type="entry name" value="PNPLA DOMAIN-CONTAINING PROTEIN"/>
    <property type="match status" value="1"/>
</dbReference>
<dbReference type="GO" id="GO:0016020">
    <property type="term" value="C:membrane"/>
    <property type="evidence" value="ECO:0007669"/>
    <property type="project" value="TreeGrafter"/>
</dbReference>
<keyword evidence="3" id="KW-0862">Zinc</keyword>
<dbReference type="InterPro" id="IPR016035">
    <property type="entry name" value="Acyl_Trfase/lysoPLipase"/>
</dbReference>
<feature type="short sequence motif" description="GXSXG" evidence="5">
    <location>
        <begin position="516"/>
        <end position="520"/>
    </location>
</feature>
<dbReference type="GO" id="GO:0008270">
    <property type="term" value="F:zinc ion binding"/>
    <property type="evidence" value="ECO:0007669"/>
    <property type="project" value="UniProtKB-KW"/>
</dbReference>
<keyword evidence="4 5" id="KW-0443">Lipid metabolism</keyword>
<evidence type="ECO:0000313" key="8">
    <source>
        <dbReference type="Proteomes" id="UP000736672"/>
    </source>
</evidence>
<dbReference type="Pfam" id="PF01734">
    <property type="entry name" value="Patatin"/>
    <property type="match status" value="1"/>
</dbReference>
<reference evidence="7" key="1">
    <citation type="journal article" date="2021" name="Nat. Commun.">
        <title>Genetic determinants of endophytism in the Arabidopsis root mycobiome.</title>
        <authorList>
            <person name="Mesny F."/>
            <person name="Miyauchi S."/>
            <person name="Thiergart T."/>
            <person name="Pickel B."/>
            <person name="Atanasova L."/>
            <person name="Karlsson M."/>
            <person name="Huettel B."/>
            <person name="Barry K.W."/>
            <person name="Haridas S."/>
            <person name="Chen C."/>
            <person name="Bauer D."/>
            <person name="Andreopoulos W."/>
            <person name="Pangilinan J."/>
            <person name="LaButti K."/>
            <person name="Riley R."/>
            <person name="Lipzen A."/>
            <person name="Clum A."/>
            <person name="Drula E."/>
            <person name="Henrissat B."/>
            <person name="Kohler A."/>
            <person name="Grigoriev I.V."/>
            <person name="Martin F.M."/>
            <person name="Hacquard S."/>
        </authorList>
    </citation>
    <scope>NUCLEOTIDE SEQUENCE</scope>
    <source>
        <strain evidence="7">FSSC 5 MPI-SDFR-AT-0091</strain>
    </source>
</reference>
<dbReference type="PANTHER" id="PTHR24185">
    <property type="entry name" value="CALCIUM-INDEPENDENT PHOSPHOLIPASE A2-GAMMA"/>
    <property type="match status" value="1"/>
</dbReference>
<evidence type="ECO:0000256" key="5">
    <source>
        <dbReference type="PROSITE-ProRule" id="PRU01161"/>
    </source>
</evidence>
<dbReference type="InterPro" id="IPR017907">
    <property type="entry name" value="Znf_RING_CS"/>
</dbReference>
<evidence type="ECO:0000256" key="1">
    <source>
        <dbReference type="ARBA" id="ARBA00022723"/>
    </source>
</evidence>
<dbReference type="GO" id="GO:0046486">
    <property type="term" value="P:glycerolipid metabolic process"/>
    <property type="evidence" value="ECO:0007669"/>
    <property type="project" value="UniProtKB-ARBA"/>
</dbReference>
<dbReference type="EMBL" id="JAGTJS010000014">
    <property type="protein sequence ID" value="KAH7248317.1"/>
    <property type="molecule type" value="Genomic_DNA"/>
</dbReference>
<keyword evidence="1" id="KW-0479">Metal-binding</keyword>
<keyword evidence="5" id="KW-0378">Hydrolase</keyword>
<dbReference type="Gene3D" id="3.40.1090.10">
    <property type="entry name" value="Cytosolic phospholipase A2 catalytic domain"/>
    <property type="match status" value="1"/>
</dbReference>
<keyword evidence="5" id="KW-0442">Lipid degradation</keyword>
<dbReference type="CDD" id="cd07199">
    <property type="entry name" value="Pat17_PNPLA8_PNPLA9_like"/>
    <property type="match status" value="1"/>
</dbReference>
<feature type="active site" description="Proton acceptor" evidence="5">
    <location>
        <position position="662"/>
    </location>
</feature>
<dbReference type="PROSITE" id="PS00518">
    <property type="entry name" value="ZF_RING_1"/>
    <property type="match status" value="1"/>
</dbReference>
<feature type="domain" description="PNPLA" evidence="6">
    <location>
        <begin position="477"/>
        <end position="675"/>
    </location>
</feature>
<evidence type="ECO:0000259" key="6">
    <source>
        <dbReference type="PROSITE" id="PS51635"/>
    </source>
</evidence>
<dbReference type="Proteomes" id="UP000736672">
    <property type="component" value="Unassembled WGS sequence"/>
</dbReference>
<keyword evidence="8" id="KW-1185">Reference proteome</keyword>
<evidence type="ECO:0000256" key="4">
    <source>
        <dbReference type="ARBA" id="ARBA00023098"/>
    </source>
</evidence>
<sequence>MCTCKHTTWLIAYKAGADFGLEVTDRPKRLADDFSGWNQENASFLMVVGNRSKQLALSQLGVQKRVSMMKGRGDVHLYTSSRQKFAPTPFIIADTDVPSDVKLHTSKGDRSCHQTSAYLFQDDPAFGTALVLHHAVLHRCLLPFVDVVCLFVADLGGIEASLGYLSAWVDMGPPSVSQLRPRIFLVVNKEDNVHCQARLAQFLTRIGKAKSANCSDGISIITVPFKPCRKVRQKSEQNRKWGIVRREVFSSFAACKRRRRRLGLLFSVRHTTEFMTRRANMATDASTTPLEFIKTAREYRQVSPDLATHLSNVLTGLKRQSSRETIIPFIASSLIFDHYVPNMHSFDPTQVFQELYLDYCYEAGTLVQSIQRSMVTQFAQCQAWGSSQSWHRHQLARFGHLLNEIKSKETCLSCLNRRPQFKFQCGHSFCQVCARVFHPRRDDDRWELRPETCHLCGAEQTNLSIKILPNTCRPKVLSIDGGGIRGSVPIGMLKAIQDAVGLPNYEVQRHFDVKIGTSSGGLSIVCLDILGWTVEQCMAYFETFASRAFAHKRHWLFRFINTIPLLSEVLHFLELGYILVTDSKYLVDGLQELLQETCGQRSLMDNSQATKMGSHVAVTLTNSRDGSVLIATNYNGVGSRSTNSFDSYFPAERLGNLGTFQDGGVAYNNPTLIAVQEAAALFPGAEEPSMVVSLGTGSSSGQDNDESWIKSKFLGRLQQALWWHTSPDRAWKNVLQQRSLNGRTKHYRLDVKYNGREPRLDDVGQMGHIGQMAEESIQGRPILHDLSGRLRAELFYFELDEARPPHFSDGAFHCVGHIMCRLPRGTTDYHSLMEYVQRDRSKAFRVRNRVVEYRGQASNRDFLQEIEFTVPNLTDKIVVQFLDGNERGYDISGSPFTLRWLVRRQGLDTWFGTADHHERESRGAQP</sequence>
<keyword evidence="2" id="KW-0863">Zinc-finger</keyword>
<gene>
    <name evidence="7" type="ORF">B0J15DRAFT_400604</name>
</gene>
<evidence type="ECO:0000256" key="2">
    <source>
        <dbReference type="ARBA" id="ARBA00022771"/>
    </source>
</evidence>
<evidence type="ECO:0000313" key="7">
    <source>
        <dbReference type="EMBL" id="KAH7248317.1"/>
    </source>
</evidence>
<feature type="short sequence motif" description="GXGXXG" evidence="5">
    <location>
        <begin position="481"/>
        <end position="486"/>
    </location>
</feature>
<protein>
    <recommendedName>
        <fullName evidence="6">PNPLA domain-containing protein</fullName>
    </recommendedName>
</protein>